<dbReference type="WBParaSite" id="Csp11.Scaffold630.g22293.t1">
    <property type="protein sequence ID" value="Csp11.Scaffold630.g22293.t1"/>
    <property type="gene ID" value="Csp11.Scaffold630.g22293"/>
</dbReference>
<keyword evidence="1" id="KW-1185">Reference proteome</keyword>
<sequence>MWMVQKVFWKQVHDSIISVLIGDNHNLIEEIVGLTDLCNGCSDCVKMGESCRGYGPIYPSFLEKYIVPNHFDNLVVGDPFFDFIATKSDSLEEWNLPMISCRNLTIDCAEMKIDLTNLVSSVTQMPLKIVEMMMKKWKVKSVKINSRSMIKDIFNYKHKEIIAPFRLTDPFATTEKSESKLDHVELNLTRSSKCTRGITTEEVEEYRNVIANIRRMFPTDHIKITGVYVQSSTLRELYGVLNCLKETIYHENQ</sequence>
<accession>A0A1I7V4F7</accession>
<dbReference type="Proteomes" id="UP000095282">
    <property type="component" value="Unplaced"/>
</dbReference>
<evidence type="ECO:0000313" key="1">
    <source>
        <dbReference type="Proteomes" id="UP000095282"/>
    </source>
</evidence>
<dbReference type="Pfam" id="PF06542">
    <property type="entry name" value="PHA-1"/>
    <property type="match status" value="1"/>
</dbReference>
<dbReference type="AlphaFoldDB" id="A0A1I7V4F7"/>
<reference evidence="2" key="1">
    <citation type="submission" date="2016-11" db="UniProtKB">
        <authorList>
            <consortium name="WormBaseParasite"/>
        </authorList>
    </citation>
    <scope>IDENTIFICATION</scope>
</reference>
<proteinExistence type="predicted"/>
<dbReference type="InterPro" id="IPR009497">
    <property type="entry name" value="Regulator_protein_PHA-1"/>
</dbReference>
<evidence type="ECO:0000313" key="2">
    <source>
        <dbReference type="WBParaSite" id="Csp11.Scaffold630.g22293.t1"/>
    </source>
</evidence>
<name>A0A1I7V4F7_9PELO</name>
<organism evidence="1 2">
    <name type="scientific">Caenorhabditis tropicalis</name>
    <dbReference type="NCBI Taxonomy" id="1561998"/>
    <lineage>
        <taxon>Eukaryota</taxon>
        <taxon>Metazoa</taxon>
        <taxon>Ecdysozoa</taxon>
        <taxon>Nematoda</taxon>
        <taxon>Chromadorea</taxon>
        <taxon>Rhabditida</taxon>
        <taxon>Rhabditina</taxon>
        <taxon>Rhabditomorpha</taxon>
        <taxon>Rhabditoidea</taxon>
        <taxon>Rhabditidae</taxon>
        <taxon>Peloderinae</taxon>
        <taxon>Caenorhabditis</taxon>
    </lineage>
</organism>
<protein>
    <submittedName>
        <fullName evidence="2">DDE Tnp4 domain-containing protein</fullName>
    </submittedName>
</protein>